<keyword evidence="2 5" id="KW-0812">Transmembrane</keyword>
<keyword evidence="3 5" id="KW-1133">Transmembrane helix</keyword>
<evidence type="ECO:0000259" key="6">
    <source>
        <dbReference type="Pfam" id="PF13515"/>
    </source>
</evidence>
<accession>A0A1C5AHU6</accession>
<keyword evidence="4 5" id="KW-0472">Membrane</keyword>
<feature type="transmembrane region" description="Helical" evidence="5">
    <location>
        <begin position="21"/>
        <end position="44"/>
    </location>
</feature>
<dbReference type="Pfam" id="PF13515">
    <property type="entry name" value="FUSC_2"/>
    <property type="match status" value="1"/>
</dbReference>
<reference evidence="7 8" key="1">
    <citation type="submission" date="2016-06" db="EMBL/GenBank/DDBJ databases">
        <authorList>
            <person name="Kjaerup R.B."/>
            <person name="Dalgaard T.S."/>
            <person name="Juul-Madsen H.R."/>
        </authorList>
    </citation>
    <scope>NUCLEOTIDE SEQUENCE [LARGE SCALE GENOMIC DNA]</scope>
    <source>
        <strain evidence="7 8">DSM 43821</strain>
    </source>
</reference>
<feature type="transmembrane region" description="Helical" evidence="5">
    <location>
        <begin position="145"/>
        <end position="165"/>
    </location>
</feature>
<dbReference type="GO" id="GO:0016020">
    <property type="term" value="C:membrane"/>
    <property type="evidence" value="ECO:0007669"/>
    <property type="project" value="UniProtKB-SubCell"/>
</dbReference>
<feature type="transmembrane region" description="Helical" evidence="5">
    <location>
        <begin position="50"/>
        <end position="68"/>
    </location>
</feature>
<evidence type="ECO:0000256" key="5">
    <source>
        <dbReference type="SAM" id="Phobius"/>
    </source>
</evidence>
<evidence type="ECO:0000256" key="2">
    <source>
        <dbReference type="ARBA" id="ARBA00022692"/>
    </source>
</evidence>
<dbReference type="Proteomes" id="UP000198228">
    <property type="component" value="Chromosome I"/>
</dbReference>
<feature type="domain" description="Integral membrane bound transporter" evidence="6">
    <location>
        <begin position="37"/>
        <end position="158"/>
    </location>
</feature>
<evidence type="ECO:0000256" key="1">
    <source>
        <dbReference type="ARBA" id="ARBA00004141"/>
    </source>
</evidence>
<gene>
    <name evidence="7" type="ORF">GA0074696_6059</name>
</gene>
<sequence>MNAVVDNARRAVREAYERLRTYFIVALQAGLAAGLSWSIASNLLHNPQPLFAPAAAVGTIAAAIGNRVRRTAELLAGVILGVLAGDLIIEVIGAGPVQTGFVVALAISVAVLFRGSGAVMVQAGSTAVLLGTVSPEGPDLAVPRTANALVGGLTAVAVALLILPINPVRVVHRAAGPTLDLFAHQLTVTADALREGNAAGAQEALDRLVAAEAERRQTTEIVAAAQEVAVLSPWWRRRRELLSRYEHAADHLELAFVNARGMVRRSVSLLDAGEPVPPDLPRSVEHFGQALRLLHRDFLAGRVPDIARARAVQAAGEARRAYAEGLGFSGTIVVSQLGIVVSETLQASGLDMAEANRQAGITAGI</sequence>
<evidence type="ECO:0000313" key="7">
    <source>
        <dbReference type="EMBL" id="SCF44785.1"/>
    </source>
</evidence>
<evidence type="ECO:0000256" key="3">
    <source>
        <dbReference type="ARBA" id="ARBA00022989"/>
    </source>
</evidence>
<dbReference type="EMBL" id="LT607410">
    <property type="protein sequence ID" value="SCF44785.1"/>
    <property type="molecule type" value="Genomic_DNA"/>
</dbReference>
<evidence type="ECO:0000313" key="8">
    <source>
        <dbReference type="Proteomes" id="UP000198228"/>
    </source>
</evidence>
<feature type="transmembrane region" description="Helical" evidence="5">
    <location>
        <begin position="75"/>
        <end position="95"/>
    </location>
</feature>
<dbReference type="InterPro" id="IPR049453">
    <property type="entry name" value="Memb_transporter_dom"/>
</dbReference>
<name>A0A1C5AHU6_9ACTN</name>
<comment type="subcellular location">
    <subcellularLocation>
        <location evidence="1">Membrane</location>
        <topology evidence="1">Multi-pass membrane protein</topology>
    </subcellularLocation>
</comment>
<proteinExistence type="predicted"/>
<feature type="transmembrane region" description="Helical" evidence="5">
    <location>
        <begin position="101"/>
        <end position="133"/>
    </location>
</feature>
<dbReference type="RefSeq" id="WP_088964185.1">
    <property type="nucleotide sequence ID" value="NZ_LT607410.1"/>
</dbReference>
<organism evidence="7 8">
    <name type="scientific">Micromonospora purpureochromogenes</name>
    <dbReference type="NCBI Taxonomy" id="47872"/>
    <lineage>
        <taxon>Bacteria</taxon>
        <taxon>Bacillati</taxon>
        <taxon>Actinomycetota</taxon>
        <taxon>Actinomycetes</taxon>
        <taxon>Micromonosporales</taxon>
        <taxon>Micromonosporaceae</taxon>
        <taxon>Micromonospora</taxon>
    </lineage>
</organism>
<protein>
    <submittedName>
        <fullName evidence="7">Fusaric acid resistance protein-like</fullName>
    </submittedName>
</protein>
<dbReference type="AlphaFoldDB" id="A0A1C5AHU6"/>
<evidence type="ECO:0000256" key="4">
    <source>
        <dbReference type="ARBA" id="ARBA00023136"/>
    </source>
</evidence>